<protein>
    <submittedName>
        <fullName evidence="3">CPBP family intramembrane metalloprotease</fullName>
    </submittedName>
</protein>
<reference evidence="3" key="1">
    <citation type="submission" date="2021-01" db="EMBL/GenBank/DDBJ databases">
        <title>Modified the classification status of verrucomicrobia.</title>
        <authorList>
            <person name="Feng X."/>
        </authorList>
    </citation>
    <scope>NUCLEOTIDE SEQUENCE</scope>
    <source>
        <strain evidence="3">JCM 18052</strain>
    </source>
</reference>
<dbReference type="Pfam" id="PF02517">
    <property type="entry name" value="Rce1-like"/>
    <property type="match status" value="1"/>
</dbReference>
<dbReference type="Proteomes" id="UP000600139">
    <property type="component" value="Unassembled WGS sequence"/>
</dbReference>
<keyword evidence="4" id="KW-1185">Reference proteome</keyword>
<feature type="transmembrane region" description="Helical" evidence="1">
    <location>
        <begin position="298"/>
        <end position="317"/>
    </location>
</feature>
<dbReference type="InterPro" id="IPR003675">
    <property type="entry name" value="Rce1/LyrA-like_dom"/>
</dbReference>
<accession>A0A934QXF3</accession>
<comment type="caution">
    <text evidence="3">The sequence shown here is derived from an EMBL/GenBank/DDBJ whole genome shotgun (WGS) entry which is preliminary data.</text>
</comment>
<feature type="transmembrane region" description="Helical" evidence="1">
    <location>
        <begin position="12"/>
        <end position="31"/>
    </location>
</feature>
<evidence type="ECO:0000313" key="4">
    <source>
        <dbReference type="Proteomes" id="UP000600139"/>
    </source>
</evidence>
<feature type="transmembrane region" description="Helical" evidence="1">
    <location>
        <begin position="151"/>
        <end position="169"/>
    </location>
</feature>
<keyword evidence="1" id="KW-0472">Membrane</keyword>
<keyword evidence="3" id="KW-0645">Protease</keyword>
<dbReference type="AlphaFoldDB" id="A0A934QXF3"/>
<dbReference type="GO" id="GO:0004175">
    <property type="term" value="F:endopeptidase activity"/>
    <property type="evidence" value="ECO:0007669"/>
    <property type="project" value="UniProtKB-ARBA"/>
</dbReference>
<feature type="domain" description="CAAX prenyl protease 2/Lysostaphin resistance protein A-like" evidence="2">
    <location>
        <begin position="154"/>
        <end position="273"/>
    </location>
</feature>
<dbReference type="EMBL" id="JAENIK010000004">
    <property type="protein sequence ID" value="MBK1814503.1"/>
    <property type="molecule type" value="Genomic_DNA"/>
</dbReference>
<feature type="transmembrane region" description="Helical" evidence="1">
    <location>
        <begin position="268"/>
        <end position="286"/>
    </location>
</feature>
<evidence type="ECO:0000259" key="2">
    <source>
        <dbReference type="Pfam" id="PF02517"/>
    </source>
</evidence>
<feature type="transmembrane region" description="Helical" evidence="1">
    <location>
        <begin position="190"/>
        <end position="206"/>
    </location>
</feature>
<keyword evidence="1" id="KW-0812">Transmembrane</keyword>
<evidence type="ECO:0000256" key="1">
    <source>
        <dbReference type="SAM" id="Phobius"/>
    </source>
</evidence>
<keyword evidence="3" id="KW-0482">Metalloprotease</keyword>
<dbReference type="RefSeq" id="WP_200349464.1">
    <property type="nucleotide sequence ID" value="NZ_BAABHZ010000010.1"/>
</dbReference>
<proteinExistence type="predicted"/>
<feature type="transmembrane region" description="Helical" evidence="1">
    <location>
        <begin position="123"/>
        <end position="145"/>
    </location>
</feature>
<organism evidence="3 4">
    <name type="scientific">Luteolibacter yonseiensis</name>
    <dbReference type="NCBI Taxonomy" id="1144680"/>
    <lineage>
        <taxon>Bacteria</taxon>
        <taxon>Pseudomonadati</taxon>
        <taxon>Verrucomicrobiota</taxon>
        <taxon>Verrucomicrobiia</taxon>
        <taxon>Verrucomicrobiales</taxon>
        <taxon>Verrucomicrobiaceae</taxon>
        <taxon>Luteolibacter</taxon>
    </lineage>
</organism>
<dbReference type="PANTHER" id="PTHR39430:SF1">
    <property type="entry name" value="PROTEASE"/>
    <property type="match status" value="1"/>
</dbReference>
<sequence>MPGLPSSGVLKIWLYAIASVLLGSWAAPLLYNAGKALAEVSESKNTNSPLEWLAAVCQRTEFPEFFVASLLIAGGVLFLPFYDWLKCGRGTIFARNPQATPGDIGSRRSVGGSQAWRQGAMGFLIVTVLFLFLAGVLFLTGALQWKGPANPVFSFVWKGFATALGLAILQEKLFRGIALGTFLRAMRPEAAIAMTAVLFSLVHFLNPPPGLDVVDPDASGVGFELLRALFVSFFHPRIFLISFLPLLALGGVLAFARWATASPGLSTGLHAGWIFSHILIDGFTIVRGKSIFWGSGDASLRQGIVPLGCILLIAFLVSKLTAPRHVNDATN</sequence>
<dbReference type="PANTHER" id="PTHR39430">
    <property type="entry name" value="MEMBRANE-ASSOCIATED PROTEASE-RELATED"/>
    <property type="match status" value="1"/>
</dbReference>
<keyword evidence="1" id="KW-1133">Transmembrane helix</keyword>
<gene>
    <name evidence="3" type="ORF">JIN84_02685</name>
</gene>
<dbReference type="GO" id="GO:0080120">
    <property type="term" value="P:CAAX-box protein maturation"/>
    <property type="evidence" value="ECO:0007669"/>
    <property type="project" value="UniProtKB-ARBA"/>
</dbReference>
<keyword evidence="3" id="KW-0378">Hydrolase</keyword>
<dbReference type="GO" id="GO:0008237">
    <property type="term" value="F:metallopeptidase activity"/>
    <property type="evidence" value="ECO:0007669"/>
    <property type="project" value="UniProtKB-KW"/>
</dbReference>
<name>A0A934QXF3_9BACT</name>
<evidence type="ECO:0000313" key="3">
    <source>
        <dbReference type="EMBL" id="MBK1814503.1"/>
    </source>
</evidence>
<feature type="transmembrane region" description="Helical" evidence="1">
    <location>
        <begin position="238"/>
        <end position="256"/>
    </location>
</feature>
<feature type="transmembrane region" description="Helical" evidence="1">
    <location>
        <begin position="65"/>
        <end position="85"/>
    </location>
</feature>